<reference evidence="2 3" key="1">
    <citation type="submission" date="2019-10" db="EMBL/GenBank/DDBJ databases">
        <title>Genome sequence of Phaeocystidibacter marisrubri JCM30614 (type strain).</title>
        <authorList>
            <person name="Bowman J.P."/>
        </authorList>
    </citation>
    <scope>NUCLEOTIDE SEQUENCE [LARGE SCALE GENOMIC DNA]</scope>
    <source>
        <strain evidence="2 3">JCM 30614</strain>
    </source>
</reference>
<evidence type="ECO:0000313" key="2">
    <source>
        <dbReference type="EMBL" id="KAB2816539.1"/>
    </source>
</evidence>
<dbReference type="PANTHER" id="PTHR34387">
    <property type="entry name" value="SLR1258 PROTEIN"/>
    <property type="match status" value="1"/>
</dbReference>
<accession>A0A6L3ZHQ5</accession>
<dbReference type="Proteomes" id="UP000484164">
    <property type="component" value="Unassembled WGS sequence"/>
</dbReference>
<dbReference type="PANTHER" id="PTHR34387:SF2">
    <property type="entry name" value="SLR1258 PROTEIN"/>
    <property type="match status" value="1"/>
</dbReference>
<dbReference type="InterPro" id="IPR007497">
    <property type="entry name" value="SIMPL/DUF541"/>
</dbReference>
<keyword evidence="1" id="KW-0732">Signal</keyword>
<evidence type="ECO:0000313" key="3">
    <source>
        <dbReference type="Proteomes" id="UP000484164"/>
    </source>
</evidence>
<proteinExistence type="predicted"/>
<feature type="chain" id="PRO_5026781005" evidence="1">
    <location>
        <begin position="20"/>
        <end position="228"/>
    </location>
</feature>
<dbReference type="OrthoDB" id="6021921at2"/>
<sequence>MKRALLTVGLSLLGVLTFAQEGIQVTGKVVRYVESDEMVLSTSISATEETVAEAFAEGTKKSRAVLSYLQSLEDVCEVQTQQIRLSEKFEYHSGRQSRIGFIAEQRISIRIKDFDQYPIIMEKLIALGVDGVSNVEFVYSKENEVREQLRLEAIEVAVKKAEIVASGLGVQLGTAQSYSEGSYVPPMMENVMYEMKSMDGMSDGGPAISPAKTKIEMEVHVRFAILAE</sequence>
<evidence type="ECO:0000256" key="1">
    <source>
        <dbReference type="SAM" id="SignalP"/>
    </source>
</evidence>
<dbReference type="Gene3D" id="3.30.110.170">
    <property type="entry name" value="Protein of unknown function (DUF541), domain 1"/>
    <property type="match status" value="1"/>
</dbReference>
<keyword evidence="3" id="KW-1185">Reference proteome</keyword>
<dbReference type="InterPro" id="IPR052022">
    <property type="entry name" value="26kDa_periplasmic_antigen"/>
</dbReference>
<dbReference type="AlphaFoldDB" id="A0A6L3ZHQ5"/>
<dbReference type="Gene3D" id="3.30.70.2970">
    <property type="entry name" value="Protein of unknown function (DUF541), domain 2"/>
    <property type="match status" value="1"/>
</dbReference>
<feature type="signal peptide" evidence="1">
    <location>
        <begin position="1"/>
        <end position="19"/>
    </location>
</feature>
<dbReference type="EMBL" id="WBVQ01000002">
    <property type="protein sequence ID" value="KAB2816539.1"/>
    <property type="molecule type" value="Genomic_DNA"/>
</dbReference>
<dbReference type="Pfam" id="PF04402">
    <property type="entry name" value="SIMPL"/>
    <property type="match status" value="1"/>
</dbReference>
<name>A0A6L3ZHQ5_9FLAO</name>
<dbReference type="RefSeq" id="WP_151693966.1">
    <property type="nucleotide sequence ID" value="NZ_BMGX01000001.1"/>
</dbReference>
<comment type="caution">
    <text evidence="2">The sequence shown here is derived from an EMBL/GenBank/DDBJ whole genome shotgun (WGS) entry which is preliminary data.</text>
</comment>
<organism evidence="2 3">
    <name type="scientific">Phaeocystidibacter marisrubri</name>
    <dbReference type="NCBI Taxonomy" id="1577780"/>
    <lineage>
        <taxon>Bacteria</taxon>
        <taxon>Pseudomonadati</taxon>
        <taxon>Bacteroidota</taxon>
        <taxon>Flavobacteriia</taxon>
        <taxon>Flavobacteriales</taxon>
        <taxon>Phaeocystidibacteraceae</taxon>
        <taxon>Phaeocystidibacter</taxon>
    </lineage>
</organism>
<protein>
    <submittedName>
        <fullName evidence="2">DUF541 domain-containing protein</fullName>
    </submittedName>
</protein>
<dbReference type="GO" id="GO:0006974">
    <property type="term" value="P:DNA damage response"/>
    <property type="evidence" value="ECO:0007669"/>
    <property type="project" value="TreeGrafter"/>
</dbReference>
<gene>
    <name evidence="2" type="ORF">F8C82_12725</name>
</gene>